<evidence type="ECO:0000256" key="1">
    <source>
        <dbReference type="SAM" id="Phobius"/>
    </source>
</evidence>
<comment type="caution">
    <text evidence="3">The sequence shown here is derived from an EMBL/GenBank/DDBJ whole genome shotgun (WGS) entry which is preliminary data.</text>
</comment>
<accession>A0A926DLE4</accession>
<feature type="transmembrane region" description="Helical" evidence="1">
    <location>
        <begin position="132"/>
        <end position="153"/>
    </location>
</feature>
<dbReference type="Proteomes" id="UP000617951">
    <property type="component" value="Unassembled WGS sequence"/>
</dbReference>
<dbReference type="InterPro" id="IPR011642">
    <property type="entry name" value="Gate_dom"/>
</dbReference>
<keyword evidence="1" id="KW-0472">Membrane</keyword>
<name>A0A926DLE4_9FIRM</name>
<gene>
    <name evidence="3" type="ORF">H8693_09965</name>
</gene>
<keyword evidence="1" id="KW-0812">Transmembrane</keyword>
<keyword evidence="4" id="KW-1185">Reference proteome</keyword>
<evidence type="ECO:0000313" key="3">
    <source>
        <dbReference type="EMBL" id="MBC8539250.1"/>
    </source>
</evidence>
<dbReference type="AlphaFoldDB" id="A0A926DLE4"/>
<evidence type="ECO:0000259" key="2">
    <source>
        <dbReference type="Pfam" id="PF07670"/>
    </source>
</evidence>
<feature type="domain" description="Nucleoside transporter/FeoB GTPase Gate" evidence="2">
    <location>
        <begin position="42"/>
        <end position="151"/>
    </location>
</feature>
<dbReference type="Pfam" id="PF07670">
    <property type="entry name" value="Gate"/>
    <property type="match status" value="1"/>
</dbReference>
<feature type="transmembrane region" description="Helical" evidence="1">
    <location>
        <begin position="165"/>
        <end position="188"/>
    </location>
</feature>
<proteinExistence type="predicted"/>
<reference evidence="3" key="1">
    <citation type="submission" date="2020-08" db="EMBL/GenBank/DDBJ databases">
        <title>Genome public.</title>
        <authorList>
            <person name="Liu C."/>
            <person name="Sun Q."/>
        </authorList>
    </citation>
    <scope>NUCLEOTIDE SEQUENCE</scope>
    <source>
        <strain evidence="3">NSJ-63</strain>
    </source>
</reference>
<organism evidence="3 4">
    <name type="scientific">Guopingia tenuis</name>
    <dbReference type="NCBI Taxonomy" id="2763656"/>
    <lineage>
        <taxon>Bacteria</taxon>
        <taxon>Bacillati</taxon>
        <taxon>Bacillota</taxon>
        <taxon>Clostridia</taxon>
        <taxon>Christensenellales</taxon>
        <taxon>Christensenellaceae</taxon>
        <taxon>Guopingia</taxon>
    </lineage>
</organism>
<evidence type="ECO:0000313" key="4">
    <source>
        <dbReference type="Proteomes" id="UP000617951"/>
    </source>
</evidence>
<sequence length="195" mass="20369">MIKVIWGGLILVGIAVGIGTGRVEELSQTILGSAKDAAELALSMIGIYCLWMGLLRIAEKSGMIQAIARGSERLICKLFTGIRRGSEAVSLITLNLVANMLGMGNAATPFGLRAMAALQEQNPDKRRASDDMCLFIVINTASVQLLPLTIIAVRAAAGSSNPADIVLTAFLATLATAVFGVIGAKLCAGIGRRKT</sequence>
<feature type="transmembrane region" description="Helical" evidence="1">
    <location>
        <begin position="41"/>
        <end position="58"/>
    </location>
</feature>
<protein>
    <submittedName>
        <fullName evidence="3">Nucleoside recognition protein</fullName>
    </submittedName>
</protein>
<dbReference type="EMBL" id="JACRSS010000006">
    <property type="protein sequence ID" value="MBC8539250.1"/>
    <property type="molecule type" value="Genomic_DNA"/>
</dbReference>
<keyword evidence="1" id="KW-1133">Transmembrane helix</keyword>